<evidence type="ECO:0000313" key="2">
    <source>
        <dbReference type="EMBL" id="MPN55019.1"/>
    </source>
</evidence>
<protein>
    <submittedName>
        <fullName evidence="2">Pseudouridine kinase</fullName>
        <ecNumber evidence="2">2.7.1.83</ecNumber>
    </submittedName>
</protein>
<dbReference type="PANTHER" id="PTHR46566:SF1">
    <property type="entry name" value="1-PHOSPHOFRUCTOKINASE"/>
    <property type="match status" value="1"/>
</dbReference>
<organism evidence="2">
    <name type="scientific">bioreactor metagenome</name>
    <dbReference type="NCBI Taxonomy" id="1076179"/>
    <lineage>
        <taxon>unclassified sequences</taxon>
        <taxon>metagenomes</taxon>
        <taxon>ecological metagenomes</taxon>
    </lineage>
</organism>
<dbReference type="AlphaFoldDB" id="A0A645IX51"/>
<dbReference type="InterPro" id="IPR011611">
    <property type="entry name" value="PfkB_dom"/>
</dbReference>
<feature type="domain" description="Carbohydrate kinase PfkB" evidence="1">
    <location>
        <begin position="11"/>
        <end position="132"/>
    </location>
</feature>
<dbReference type="GO" id="GO:0005829">
    <property type="term" value="C:cytosol"/>
    <property type="evidence" value="ECO:0007669"/>
    <property type="project" value="TreeGrafter"/>
</dbReference>
<dbReference type="EMBL" id="VSSQ01123812">
    <property type="protein sequence ID" value="MPN55019.1"/>
    <property type="molecule type" value="Genomic_DNA"/>
</dbReference>
<dbReference type="SUPFAM" id="SSF53613">
    <property type="entry name" value="Ribokinase-like"/>
    <property type="match status" value="1"/>
</dbReference>
<reference evidence="2" key="1">
    <citation type="submission" date="2019-08" db="EMBL/GenBank/DDBJ databases">
        <authorList>
            <person name="Kucharzyk K."/>
            <person name="Murdoch R.W."/>
            <person name="Higgins S."/>
            <person name="Loffler F."/>
        </authorList>
    </citation>
    <scope>NUCLEOTIDE SEQUENCE</scope>
</reference>
<sequence>MDTVSATKSIKAKDVIGKFHTIKPNKLEAEILSGISIKNENDVEKASQYFLNEGVKNVFISLGEKGIYYSNGVTKGYLRSPKVKVVNANGAGDSFLAGVIYSTLRNESIYEAAKFGVGCSLLTICHENTINPNICIESVNKKLKETGLC</sequence>
<dbReference type="PANTHER" id="PTHR46566">
    <property type="entry name" value="1-PHOSPHOFRUCTOKINASE-RELATED"/>
    <property type="match status" value="1"/>
</dbReference>
<dbReference type="InterPro" id="IPR029056">
    <property type="entry name" value="Ribokinase-like"/>
</dbReference>
<accession>A0A645IX51</accession>
<comment type="caution">
    <text evidence="2">The sequence shown here is derived from an EMBL/GenBank/DDBJ whole genome shotgun (WGS) entry which is preliminary data.</text>
</comment>
<name>A0A645IX51_9ZZZZ</name>
<dbReference type="GO" id="GO:0050225">
    <property type="term" value="F:pseudouridine kinase activity"/>
    <property type="evidence" value="ECO:0007669"/>
    <property type="project" value="UniProtKB-EC"/>
</dbReference>
<keyword evidence="2" id="KW-0808">Transferase</keyword>
<gene>
    <name evidence="2" type="primary">psuK_14</name>
    <name evidence="2" type="ORF">SDC9_202698</name>
</gene>
<dbReference type="Gene3D" id="3.40.1190.20">
    <property type="match status" value="1"/>
</dbReference>
<dbReference type="EC" id="2.7.1.83" evidence="2"/>
<keyword evidence="2" id="KW-0418">Kinase</keyword>
<dbReference type="GO" id="GO:0008443">
    <property type="term" value="F:phosphofructokinase activity"/>
    <property type="evidence" value="ECO:0007669"/>
    <property type="project" value="TreeGrafter"/>
</dbReference>
<evidence type="ECO:0000259" key="1">
    <source>
        <dbReference type="Pfam" id="PF00294"/>
    </source>
</evidence>
<proteinExistence type="predicted"/>
<dbReference type="Pfam" id="PF00294">
    <property type="entry name" value="PfkB"/>
    <property type="match status" value="1"/>
</dbReference>